<feature type="domain" description="RING-type" evidence="6">
    <location>
        <begin position="281"/>
        <end position="322"/>
    </location>
</feature>
<dbReference type="PROSITE" id="PS50089">
    <property type="entry name" value="ZF_RING_2"/>
    <property type="match status" value="1"/>
</dbReference>
<evidence type="ECO:0000256" key="1">
    <source>
        <dbReference type="ARBA" id="ARBA00022723"/>
    </source>
</evidence>
<dbReference type="CDD" id="cd16667">
    <property type="entry name" value="RING-H2_RNF126-like"/>
    <property type="match status" value="1"/>
</dbReference>
<dbReference type="Gene3D" id="3.30.40.10">
    <property type="entry name" value="Zinc/RING finger domain, C3HC4 (zinc finger)"/>
    <property type="match status" value="1"/>
</dbReference>
<organism evidence="7 8">
    <name type="scientific">Linnemannia gamsii</name>
    <dbReference type="NCBI Taxonomy" id="64522"/>
    <lineage>
        <taxon>Eukaryota</taxon>
        <taxon>Fungi</taxon>
        <taxon>Fungi incertae sedis</taxon>
        <taxon>Mucoromycota</taxon>
        <taxon>Mortierellomycotina</taxon>
        <taxon>Mortierellomycetes</taxon>
        <taxon>Mortierellales</taxon>
        <taxon>Mortierellaceae</taxon>
        <taxon>Linnemannia</taxon>
    </lineage>
</organism>
<dbReference type="InterPro" id="IPR051834">
    <property type="entry name" value="RING_finger_E3_ligase"/>
</dbReference>
<gene>
    <name evidence="7" type="ORF">BGZ96_009095</name>
</gene>
<feature type="region of interest" description="Disordered" evidence="5">
    <location>
        <begin position="71"/>
        <end position="184"/>
    </location>
</feature>
<accession>A0ABQ7JXS8</accession>
<reference evidence="7 8" key="1">
    <citation type="journal article" date="2020" name="Fungal Divers.">
        <title>Resolving the Mortierellaceae phylogeny through synthesis of multi-gene phylogenetics and phylogenomics.</title>
        <authorList>
            <person name="Vandepol N."/>
            <person name="Liber J."/>
            <person name="Desiro A."/>
            <person name="Na H."/>
            <person name="Kennedy M."/>
            <person name="Barry K."/>
            <person name="Grigoriev I.V."/>
            <person name="Miller A.N."/>
            <person name="O'Donnell K."/>
            <person name="Stajich J.E."/>
            <person name="Bonito G."/>
        </authorList>
    </citation>
    <scope>NUCLEOTIDE SEQUENCE [LARGE SCALE GENOMIC DNA]</scope>
    <source>
        <strain evidence="7 8">AD045</strain>
    </source>
</reference>
<dbReference type="SMART" id="SM00744">
    <property type="entry name" value="RINGv"/>
    <property type="match status" value="1"/>
</dbReference>
<feature type="region of interest" description="Disordered" evidence="5">
    <location>
        <begin position="331"/>
        <end position="423"/>
    </location>
</feature>
<name>A0ABQ7JXS8_9FUNG</name>
<dbReference type="PANTHER" id="PTHR45931">
    <property type="entry name" value="SI:CH211-59O9.10"/>
    <property type="match status" value="1"/>
</dbReference>
<dbReference type="PANTHER" id="PTHR45931:SF3">
    <property type="entry name" value="RING ZINC FINGER-CONTAINING PROTEIN"/>
    <property type="match status" value="1"/>
</dbReference>
<feature type="compositionally biased region" description="Low complexity" evidence="5">
    <location>
        <begin position="76"/>
        <end position="99"/>
    </location>
</feature>
<dbReference type="SUPFAM" id="SSF57850">
    <property type="entry name" value="RING/U-box"/>
    <property type="match status" value="1"/>
</dbReference>
<dbReference type="EMBL" id="JAAAIM010000536">
    <property type="protein sequence ID" value="KAG0286870.1"/>
    <property type="molecule type" value="Genomic_DNA"/>
</dbReference>
<keyword evidence="3" id="KW-0862">Zinc</keyword>
<feature type="compositionally biased region" description="Low complexity" evidence="5">
    <location>
        <begin position="339"/>
        <end position="361"/>
    </location>
</feature>
<dbReference type="Proteomes" id="UP001194696">
    <property type="component" value="Unassembled WGS sequence"/>
</dbReference>
<dbReference type="InterPro" id="IPR001841">
    <property type="entry name" value="Znf_RING"/>
</dbReference>
<keyword evidence="2 4" id="KW-0863">Zinc-finger</keyword>
<dbReference type="InterPro" id="IPR013083">
    <property type="entry name" value="Znf_RING/FYVE/PHD"/>
</dbReference>
<proteinExistence type="predicted"/>
<keyword evidence="8" id="KW-1185">Reference proteome</keyword>
<evidence type="ECO:0000313" key="7">
    <source>
        <dbReference type="EMBL" id="KAG0286870.1"/>
    </source>
</evidence>
<evidence type="ECO:0000313" key="8">
    <source>
        <dbReference type="Proteomes" id="UP001194696"/>
    </source>
</evidence>
<evidence type="ECO:0000256" key="2">
    <source>
        <dbReference type="ARBA" id="ARBA00022771"/>
    </source>
</evidence>
<dbReference type="Pfam" id="PF13639">
    <property type="entry name" value="zf-RING_2"/>
    <property type="match status" value="1"/>
</dbReference>
<evidence type="ECO:0000259" key="6">
    <source>
        <dbReference type="PROSITE" id="PS50089"/>
    </source>
</evidence>
<feature type="compositionally biased region" description="Low complexity" evidence="5">
    <location>
        <begin position="376"/>
        <end position="414"/>
    </location>
</feature>
<evidence type="ECO:0000256" key="4">
    <source>
        <dbReference type="PROSITE-ProRule" id="PRU00175"/>
    </source>
</evidence>
<evidence type="ECO:0000256" key="3">
    <source>
        <dbReference type="ARBA" id="ARBA00022833"/>
    </source>
</evidence>
<dbReference type="SMART" id="SM00184">
    <property type="entry name" value="RING"/>
    <property type="match status" value="1"/>
</dbReference>
<protein>
    <recommendedName>
        <fullName evidence="6">RING-type domain-containing protein</fullName>
    </recommendedName>
</protein>
<evidence type="ECO:0000256" key="5">
    <source>
        <dbReference type="SAM" id="MobiDB-lite"/>
    </source>
</evidence>
<keyword evidence="1" id="KW-0479">Metal-binding</keyword>
<feature type="region of interest" description="Disordered" evidence="5">
    <location>
        <begin position="14"/>
        <end position="55"/>
    </location>
</feature>
<sequence length="423" mass="44390">MCPTCYSEFVEKIESNNDPRAFAPPRPAVPDHLTGGSYYSEDGSGGGRRNREGPVNLEDLFQLFQAFYAPQRSEAQQQQQRQQQQEIHQQQQQQQQQQQPHPPGGFLTTGTQYIFTSGPSGTTRMVTPLGSGGPIPVQGSQQADGGYTLGGHSGASLTTEEGADAVGGGGQHPPPGPQWHSPPSFISGLLNRLGIEVHYTTDPAALSGGFGGPMGFGGGFSPMAGNPGDYAWGQRGLDDIITQMMELQNRQHGPVGATDEIINAIPHHTLTDNELEAKTECSVCKDEFAKEDNLLQLPCKHIFHEDCIKPWLKVSGTCPTCRFSLAGGQDGQNAENHAPSPHGSQNNNSSGNNAPSGADSNVSTGARPGTGGFFGFGSVPPGSSGSSIPGSFPANSNTTSGNGAQTTGGAQNTGHNLPFEPLD</sequence>
<dbReference type="InterPro" id="IPR011016">
    <property type="entry name" value="Znf_RING-CH"/>
</dbReference>
<feature type="compositionally biased region" description="Polar residues" evidence="5">
    <location>
        <begin position="108"/>
        <end position="125"/>
    </location>
</feature>
<comment type="caution">
    <text evidence="7">The sequence shown here is derived from an EMBL/GenBank/DDBJ whole genome shotgun (WGS) entry which is preliminary data.</text>
</comment>